<feature type="domain" description="DUF5916" evidence="2">
    <location>
        <begin position="247"/>
        <end position="651"/>
    </location>
</feature>
<organism evidence="3 4">
    <name type="scientific">Neolewinella litorea</name>
    <dbReference type="NCBI Taxonomy" id="2562452"/>
    <lineage>
        <taxon>Bacteria</taxon>
        <taxon>Pseudomonadati</taxon>
        <taxon>Bacteroidota</taxon>
        <taxon>Saprospiria</taxon>
        <taxon>Saprospirales</taxon>
        <taxon>Lewinellaceae</taxon>
        <taxon>Neolewinella</taxon>
    </lineage>
</organism>
<dbReference type="GO" id="GO:0016052">
    <property type="term" value="P:carbohydrate catabolic process"/>
    <property type="evidence" value="ECO:0007669"/>
    <property type="project" value="InterPro"/>
</dbReference>
<evidence type="ECO:0000259" key="2">
    <source>
        <dbReference type="Pfam" id="PF19313"/>
    </source>
</evidence>
<dbReference type="InterPro" id="IPR010502">
    <property type="entry name" value="Carb-bd_dom_fam9"/>
</dbReference>
<feature type="domain" description="Carbohydrate-binding" evidence="1">
    <location>
        <begin position="51"/>
        <end position="203"/>
    </location>
</feature>
<name>A0A4S4N8P3_9BACT</name>
<dbReference type="AlphaFoldDB" id="A0A4S4N8P3"/>
<dbReference type="Gene3D" id="2.60.40.1190">
    <property type="match status" value="1"/>
</dbReference>
<sequence>MQIFRTSPARHRFLLALLAAIAGVVGGQESVLAQDSLKSVTARFTEAEITLDGRLDEAAWATAEPIDDFLQYFPTDSAEAEYGTEVRILYSETMLYVGIRAETNGQGYVVTSLRRDFRGTRNDNVSMFFDTFRDGINAFMFGVTPYGVQREGLVSEGGEGFDNTWDIKWLAESEMHDDHYTIEMAIPFTSLKFPDAGDRWGFRPYRWNILTNEQTTWVRVPQNQRMSSLAFMGELVFERPLARSRTPLALIPYVNTQAGKDFTTDDSDNNFSFGGDAKVAIGNGMNLDLTVNPDFSNVEVDDIFTNLTRFEVLLPEKRQFFIDNSDLFASFGSERDAVPFFSRRIGLARDTAGNLIENGILGGARLSGKLNQDWRLGFLNIQGQADPRNEIASNNNSMLAVQRRVFSRSNLGAFIVNRQAFGDHAFLSKEDQYNRVVGIDYNLASDDNVWTGKFYLHKSFQPGDSDGNFSSQAFLIRDTRKWRFAADLVYVNEDFRSDLGFIPRKDILKTGNFVGRNFYPRKGPLASHSFEVLALTWRRPSLDLKLTDYTLRFSWAANLRDQSTFEVQAFHNYIFLTAPFDPTRTPGGVPIPGQQGYYFNQVTAEFESNQGSLVTFAANAGVGEFFNGQRYSAGGLIGMRIQPWAQLSLALNYDGIRLPEPQPDANLWLLTPRFDVTFSKSLFWLTLLQYSNQRNNLGINSRLQWRFAPLSDLYLVYNDNYYTDTFSPRYRSINLKVTYWLNL</sequence>
<dbReference type="CDD" id="cd09618">
    <property type="entry name" value="CBM9_like_2"/>
    <property type="match status" value="1"/>
</dbReference>
<evidence type="ECO:0000313" key="3">
    <source>
        <dbReference type="EMBL" id="THH35586.1"/>
    </source>
</evidence>
<dbReference type="SUPFAM" id="SSF49344">
    <property type="entry name" value="CBD9-like"/>
    <property type="match status" value="1"/>
</dbReference>
<protein>
    <submittedName>
        <fullName evidence="3">Hydrolase</fullName>
    </submittedName>
</protein>
<keyword evidence="3" id="KW-0378">Hydrolase</keyword>
<keyword evidence="4" id="KW-1185">Reference proteome</keyword>
<accession>A0A4S4N8P3</accession>
<comment type="caution">
    <text evidence="3">The sequence shown here is derived from an EMBL/GenBank/DDBJ whole genome shotgun (WGS) entry which is preliminary data.</text>
</comment>
<dbReference type="Proteomes" id="UP000308528">
    <property type="component" value="Unassembled WGS sequence"/>
</dbReference>
<reference evidence="3 4" key="1">
    <citation type="submission" date="2019-04" db="EMBL/GenBank/DDBJ databases">
        <title>Lewinella litorea sp. nov., isolated from a marine sand.</title>
        <authorList>
            <person name="Yoon J.-H."/>
        </authorList>
    </citation>
    <scope>NUCLEOTIDE SEQUENCE [LARGE SCALE GENOMIC DNA]</scope>
    <source>
        <strain evidence="3 4">HSMS-39</strain>
    </source>
</reference>
<dbReference type="EMBL" id="SRSF01000011">
    <property type="protein sequence ID" value="THH35586.1"/>
    <property type="molecule type" value="Genomic_DNA"/>
</dbReference>
<dbReference type="Pfam" id="PF06452">
    <property type="entry name" value="CBM9_1"/>
    <property type="match status" value="1"/>
</dbReference>
<evidence type="ECO:0000259" key="1">
    <source>
        <dbReference type="Pfam" id="PF06452"/>
    </source>
</evidence>
<dbReference type="InterPro" id="IPR045670">
    <property type="entry name" value="DUF5916"/>
</dbReference>
<dbReference type="Pfam" id="PF19313">
    <property type="entry name" value="DUF5916"/>
    <property type="match status" value="1"/>
</dbReference>
<gene>
    <name evidence="3" type="ORF">E4021_15980</name>
</gene>
<dbReference type="GO" id="GO:0004553">
    <property type="term" value="F:hydrolase activity, hydrolyzing O-glycosyl compounds"/>
    <property type="evidence" value="ECO:0007669"/>
    <property type="project" value="InterPro"/>
</dbReference>
<proteinExistence type="predicted"/>
<dbReference type="GO" id="GO:0030246">
    <property type="term" value="F:carbohydrate binding"/>
    <property type="evidence" value="ECO:0007669"/>
    <property type="project" value="InterPro"/>
</dbReference>
<evidence type="ECO:0000313" key="4">
    <source>
        <dbReference type="Proteomes" id="UP000308528"/>
    </source>
</evidence>
<dbReference type="OrthoDB" id="9786766at2"/>